<dbReference type="RefSeq" id="WP_169584386.1">
    <property type="nucleotide sequence ID" value="NZ_VCQU01000001.1"/>
</dbReference>
<name>A0A848K7U9_9NOCA</name>
<dbReference type="InterPro" id="IPR013830">
    <property type="entry name" value="SGNH_hydro"/>
</dbReference>
<protein>
    <submittedName>
        <fullName evidence="2">SGNH/GDSL hydrolase family protein</fullName>
    </submittedName>
</protein>
<feature type="domain" description="SGNH hydrolase-type esterase" evidence="1">
    <location>
        <begin position="8"/>
        <end position="195"/>
    </location>
</feature>
<evidence type="ECO:0000313" key="3">
    <source>
        <dbReference type="Proteomes" id="UP000535543"/>
    </source>
</evidence>
<proteinExistence type="predicted"/>
<sequence>MARILVDGSSTAYGLWGGESGGWADRLKMSIMCAADRRQFASVVNLAAPLRTVVEIADELPLNARTYGGNNPAKVGLFMLGMSESRRLASGLVVPPREFAQAVERIGSSCRAADFAPIFVGMPPVDESRTFDFGKERACYTNDERARYDGIVKDYAAANGFTYVDIAAELASQFPDPSSLFDEDGLHMNSLGHAVIHDAVLPIVVVRLHDLKHTPMVLV</sequence>
<dbReference type="Pfam" id="PF13472">
    <property type="entry name" value="Lipase_GDSL_2"/>
    <property type="match status" value="1"/>
</dbReference>
<dbReference type="Proteomes" id="UP000535543">
    <property type="component" value="Unassembled WGS sequence"/>
</dbReference>
<keyword evidence="2" id="KW-0378">Hydrolase</keyword>
<dbReference type="Gene3D" id="3.40.50.1110">
    <property type="entry name" value="SGNH hydrolase"/>
    <property type="match status" value="1"/>
</dbReference>
<evidence type="ECO:0000313" key="2">
    <source>
        <dbReference type="EMBL" id="NMN93686.1"/>
    </source>
</evidence>
<keyword evidence="3" id="KW-1185">Reference proteome</keyword>
<gene>
    <name evidence="2" type="ORF">FGL95_01365</name>
</gene>
<dbReference type="SUPFAM" id="SSF52266">
    <property type="entry name" value="SGNH hydrolase"/>
    <property type="match status" value="1"/>
</dbReference>
<evidence type="ECO:0000259" key="1">
    <source>
        <dbReference type="Pfam" id="PF13472"/>
    </source>
</evidence>
<dbReference type="AlphaFoldDB" id="A0A848K7U9"/>
<reference evidence="2 3" key="1">
    <citation type="submission" date="2019-05" db="EMBL/GenBank/DDBJ databases">
        <authorList>
            <person name="Lee S.D."/>
        </authorList>
    </citation>
    <scope>NUCLEOTIDE SEQUENCE [LARGE SCALE GENOMIC DNA]</scope>
    <source>
        <strain evidence="2 3">YC2-7</strain>
    </source>
</reference>
<comment type="caution">
    <text evidence="2">The sequence shown here is derived from an EMBL/GenBank/DDBJ whole genome shotgun (WGS) entry which is preliminary data.</text>
</comment>
<dbReference type="EMBL" id="VCQU01000001">
    <property type="protein sequence ID" value="NMN93686.1"/>
    <property type="molecule type" value="Genomic_DNA"/>
</dbReference>
<dbReference type="InterPro" id="IPR036514">
    <property type="entry name" value="SGNH_hydro_sf"/>
</dbReference>
<reference evidence="2 3" key="2">
    <citation type="submission" date="2020-06" db="EMBL/GenBank/DDBJ databases">
        <title>Antribacter stalactiti gen. nov., sp. nov., a new member of the family Nacardiaceae isolated from a cave.</title>
        <authorList>
            <person name="Kim I.S."/>
        </authorList>
    </citation>
    <scope>NUCLEOTIDE SEQUENCE [LARGE SCALE GENOMIC DNA]</scope>
    <source>
        <strain evidence="2 3">YC2-7</strain>
    </source>
</reference>
<organism evidence="2 3">
    <name type="scientific">Antrihabitans stalactiti</name>
    <dbReference type="NCBI Taxonomy" id="2584121"/>
    <lineage>
        <taxon>Bacteria</taxon>
        <taxon>Bacillati</taxon>
        <taxon>Actinomycetota</taxon>
        <taxon>Actinomycetes</taxon>
        <taxon>Mycobacteriales</taxon>
        <taxon>Nocardiaceae</taxon>
        <taxon>Antrihabitans</taxon>
    </lineage>
</organism>
<accession>A0A848K7U9</accession>
<dbReference type="GO" id="GO:0016787">
    <property type="term" value="F:hydrolase activity"/>
    <property type="evidence" value="ECO:0007669"/>
    <property type="project" value="UniProtKB-KW"/>
</dbReference>